<organism evidence="2 3">
    <name type="scientific">Bacillus phage Kirov</name>
    <dbReference type="NCBI Taxonomy" id="2783539"/>
    <lineage>
        <taxon>Viruses</taxon>
        <taxon>Duplodnaviria</taxon>
        <taxon>Heunggongvirae</taxon>
        <taxon>Uroviricota</taxon>
        <taxon>Caudoviricetes</taxon>
        <taxon>Andregratiavirinae</taxon>
        <taxon>Kirovvirus</taxon>
        <taxon>Kirovvirus kirov</taxon>
    </lineage>
</organism>
<reference evidence="2 3" key="1">
    <citation type="submission" date="2020-10" db="EMBL/GenBank/DDBJ databases">
        <authorList>
            <person name="Kazantseva O.A."/>
            <person name="Piligrimova E.G."/>
            <person name="Shadrin A.M."/>
        </authorList>
    </citation>
    <scope>NUCLEOTIDE SEQUENCE [LARGE SCALE GENOMIC DNA]</scope>
</reference>
<dbReference type="Pfam" id="PF25311">
    <property type="entry name" value="WDGH"/>
    <property type="match status" value="1"/>
</dbReference>
<keyword evidence="3" id="KW-1185">Reference proteome</keyword>
<name>A0A7U3RWJ3_9CAUD</name>
<sequence length="151" mass="17964">MSNLRKGNRVMFNLQVPTLYRVKSEEEFTLRGNACVELENYDGEVNVDYLTKVGEFSDGYHTFNELYYHRMILFKVICDVYKDKAWKSWKHDDGTMFDHSFIVGVETPEGQYTYHYNKEYYDLFKVKELEFAPPYDGHQPKDITRLLTLGE</sequence>
<evidence type="ECO:0000259" key="1">
    <source>
        <dbReference type="Pfam" id="PF25311"/>
    </source>
</evidence>
<dbReference type="Proteomes" id="UP000594029">
    <property type="component" value="Segment"/>
</dbReference>
<accession>A0A7U3RWJ3</accession>
<evidence type="ECO:0000313" key="3">
    <source>
        <dbReference type="Proteomes" id="UP000594029"/>
    </source>
</evidence>
<feature type="domain" description="WDGH" evidence="1">
    <location>
        <begin position="54"/>
        <end position="148"/>
    </location>
</feature>
<dbReference type="InterPro" id="IPR057362">
    <property type="entry name" value="WDGH"/>
</dbReference>
<protein>
    <recommendedName>
        <fullName evidence="1">WDGH domain-containing protein</fullName>
    </recommendedName>
</protein>
<evidence type="ECO:0000313" key="2">
    <source>
        <dbReference type="EMBL" id="QOV08334.1"/>
    </source>
</evidence>
<gene>
    <name evidence="2" type="ORF">Kirov_135</name>
</gene>
<proteinExistence type="predicted"/>
<dbReference type="EMBL" id="MW084976">
    <property type="protein sequence ID" value="QOV08334.1"/>
    <property type="molecule type" value="Genomic_DNA"/>
</dbReference>